<proteinExistence type="predicted"/>
<comment type="caution">
    <text evidence="2">The sequence shown here is derived from an EMBL/GenBank/DDBJ whole genome shotgun (WGS) entry which is preliminary data.</text>
</comment>
<sequence length="155" mass="16455">MSSVQETSTDAETADAGGLTENEAATSSGPEATSSTSGSAPIGTEPSLSNGTEASESAEDADSQTSTTFASIPCFVAREETDDTPPVPLLYRTIPKDKSQAKPPKTKKGQQKKQQRAGRPKKISPKARYGKDGKVDNKTKINRWRVDVMLPPMSP</sequence>
<organism evidence="2 3">
    <name type="scientific">Bombardia bombarda</name>
    <dbReference type="NCBI Taxonomy" id="252184"/>
    <lineage>
        <taxon>Eukaryota</taxon>
        <taxon>Fungi</taxon>
        <taxon>Dikarya</taxon>
        <taxon>Ascomycota</taxon>
        <taxon>Pezizomycotina</taxon>
        <taxon>Sordariomycetes</taxon>
        <taxon>Sordariomycetidae</taxon>
        <taxon>Sordariales</taxon>
        <taxon>Lasiosphaeriaceae</taxon>
        <taxon>Bombardia</taxon>
    </lineage>
</organism>
<keyword evidence="3" id="KW-1185">Reference proteome</keyword>
<evidence type="ECO:0000256" key="1">
    <source>
        <dbReference type="SAM" id="MobiDB-lite"/>
    </source>
</evidence>
<gene>
    <name evidence="2" type="ORF">B0T17DRAFT_516044</name>
</gene>
<evidence type="ECO:0000313" key="2">
    <source>
        <dbReference type="EMBL" id="KAK0635351.1"/>
    </source>
</evidence>
<reference evidence="2" key="1">
    <citation type="submission" date="2023-06" db="EMBL/GenBank/DDBJ databases">
        <title>Genome-scale phylogeny and comparative genomics of the fungal order Sordariales.</title>
        <authorList>
            <consortium name="Lawrence Berkeley National Laboratory"/>
            <person name="Hensen N."/>
            <person name="Bonometti L."/>
            <person name="Westerberg I."/>
            <person name="Brannstrom I.O."/>
            <person name="Guillou S."/>
            <person name="Cros-Aarteil S."/>
            <person name="Calhoun S."/>
            <person name="Haridas S."/>
            <person name="Kuo A."/>
            <person name="Mondo S."/>
            <person name="Pangilinan J."/>
            <person name="Riley R."/>
            <person name="LaButti K."/>
            <person name="Andreopoulos B."/>
            <person name="Lipzen A."/>
            <person name="Chen C."/>
            <person name="Yanf M."/>
            <person name="Daum C."/>
            <person name="Ng V."/>
            <person name="Clum A."/>
            <person name="Steindorff A."/>
            <person name="Ohm R."/>
            <person name="Martin F."/>
            <person name="Silar P."/>
            <person name="Natvig D."/>
            <person name="Lalanne C."/>
            <person name="Gautier V."/>
            <person name="Ament-velasquez S.L."/>
            <person name="Kruys A."/>
            <person name="Hutchinson M.I."/>
            <person name="Powell A.J."/>
            <person name="Barry K."/>
            <person name="Miller A.N."/>
            <person name="Grigoriev I.V."/>
            <person name="Debuchy R."/>
            <person name="Gladieux P."/>
            <person name="Thoren M.H."/>
            <person name="Johannesson H."/>
        </authorList>
    </citation>
    <scope>NUCLEOTIDE SEQUENCE</scope>
    <source>
        <strain evidence="2">SMH3391-2</strain>
    </source>
</reference>
<name>A0AA39XKL2_9PEZI</name>
<accession>A0AA39XKL2</accession>
<feature type="compositionally biased region" description="Polar residues" evidence="1">
    <location>
        <begin position="1"/>
        <end position="11"/>
    </location>
</feature>
<dbReference type="Proteomes" id="UP001174934">
    <property type="component" value="Unassembled WGS sequence"/>
</dbReference>
<feature type="compositionally biased region" description="Basic residues" evidence="1">
    <location>
        <begin position="104"/>
        <end position="125"/>
    </location>
</feature>
<feature type="region of interest" description="Disordered" evidence="1">
    <location>
        <begin position="1"/>
        <end position="155"/>
    </location>
</feature>
<feature type="compositionally biased region" description="Polar residues" evidence="1">
    <location>
        <begin position="23"/>
        <end position="39"/>
    </location>
</feature>
<evidence type="ECO:0000313" key="3">
    <source>
        <dbReference type="Proteomes" id="UP001174934"/>
    </source>
</evidence>
<dbReference type="AlphaFoldDB" id="A0AA39XKL2"/>
<feature type="compositionally biased region" description="Basic and acidic residues" evidence="1">
    <location>
        <begin position="129"/>
        <end position="139"/>
    </location>
</feature>
<protein>
    <submittedName>
        <fullName evidence="2">Uncharacterized protein</fullName>
    </submittedName>
</protein>
<dbReference type="EMBL" id="JAULSR010000001">
    <property type="protein sequence ID" value="KAK0635351.1"/>
    <property type="molecule type" value="Genomic_DNA"/>
</dbReference>
<feature type="compositionally biased region" description="Polar residues" evidence="1">
    <location>
        <begin position="46"/>
        <end position="55"/>
    </location>
</feature>